<dbReference type="EMBL" id="VULT01000001">
    <property type="protein sequence ID" value="MSS16223.1"/>
    <property type="molecule type" value="Genomic_DNA"/>
</dbReference>
<dbReference type="RefSeq" id="WP_154327991.1">
    <property type="nucleotide sequence ID" value="NZ_CP045696.1"/>
</dbReference>
<organism evidence="1 2">
    <name type="scientific">Sodaliphilus pleomorphus</name>
    <dbReference type="NCBI Taxonomy" id="2606626"/>
    <lineage>
        <taxon>Bacteria</taxon>
        <taxon>Pseudomonadati</taxon>
        <taxon>Bacteroidota</taxon>
        <taxon>Bacteroidia</taxon>
        <taxon>Bacteroidales</taxon>
        <taxon>Muribaculaceae</taxon>
        <taxon>Sodaliphilus</taxon>
    </lineage>
</organism>
<sequence>MKRSIYIDGRHWDNIMALPCVRGLVKRGDGKIVVKVKVAKVSYIYAGTGDALVEDDGGNWHVRKKESMAPRRLKTGYMLCPYYYAWIETSNRGLQVYQCVDDENNESRNCEWTPESGCFKYPKGGQQ</sequence>
<evidence type="ECO:0000313" key="1">
    <source>
        <dbReference type="EMBL" id="MSS16223.1"/>
    </source>
</evidence>
<evidence type="ECO:0000313" key="2">
    <source>
        <dbReference type="Proteomes" id="UP000483362"/>
    </source>
</evidence>
<name>A0A6L5XAE7_9BACT</name>
<keyword evidence="2" id="KW-1185">Reference proteome</keyword>
<gene>
    <name evidence="1" type="ORF">FYJ29_00310</name>
</gene>
<accession>A0A6L5XAE7</accession>
<protein>
    <submittedName>
        <fullName evidence="1">Uncharacterized protein</fullName>
    </submittedName>
</protein>
<dbReference type="Proteomes" id="UP000483362">
    <property type="component" value="Unassembled WGS sequence"/>
</dbReference>
<proteinExistence type="predicted"/>
<reference evidence="1 2" key="1">
    <citation type="submission" date="2019-08" db="EMBL/GenBank/DDBJ databases">
        <title>In-depth cultivation of the pig gut microbiome towards novel bacterial diversity and tailored functional studies.</title>
        <authorList>
            <person name="Wylensek D."/>
            <person name="Hitch T.C.A."/>
            <person name="Clavel T."/>
        </authorList>
    </citation>
    <scope>NUCLEOTIDE SEQUENCE [LARGE SCALE GENOMIC DNA]</scope>
    <source>
        <strain evidence="1 2">Oil-RF-744-WCA-WT-10</strain>
    </source>
</reference>
<dbReference type="AlphaFoldDB" id="A0A6L5XAE7"/>
<comment type="caution">
    <text evidence="1">The sequence shown here is derived from an EMBL/GenBank/DDBJ whole genome shotgun (WGS) entry which is preliminary data.</text>
</comment>